<accession>X1CVP1</accession>
<proteinExistence type="predicted"/>
<protein>
    <submittedName>
        <fullName evidence="1">Uncharacterized protein</fullName>
    </submittedName>
</protein>
<dbReference type="AlphaFoldDB" id="X1CVP1"/>
<gene>
    <name evidence="1" type="ORF">S01H4_39142</name>
</gene>
<evidence type="ECO:0000313" key="1">
    <source>
        <dbReference type="EMBL" id="GAG97007.1"/>
    </source>
</evidence>
<reference evidence="1" key="1">
    <citation type="journal article" date="2014" name="Front. Microbiol.">
        <title>High frequency of phylogenetically diverse reductive dehalogenase-homologous genes in deep subseafloor sedimentary metagenomes.</title>
        <authorList>
            <person name="Kawai M."/>
            <person name="Futagami T."/>
            <person name="Toyoda A."/>
            <person name="Takaki Y."/>
            <person name="Nishi S."/>
            <person name="Hori S."/>
            <person name="Arai W."/>
            <person name="Tsubouchi T."/>
            <person name="Morono Y."/>
            <person name="Uchiyama I."/>
            <person name="Ito T."/>
            <person name="Fujiyama A."/>
            <person name="Inagaki F."/>
            <person name="Takami H."/>
        </authorList>
    </citation>
    <scope>NUCLEOTIDE SEQUENCE</scope>
    <source>
        <strain evidence="1">Expedition CK06-06</strain>
    </source>
</reference>
<comment type="caution">
    <text evidence="1">The sequence shown here is derived from an EMBL/GenBank/DDBJ whole genome shotgun (WGS) entry which is preliminary data.</text>
</comment>
<organism evidence="1">
    <name type="scientific">marine sediment metagenome</name>
    <dbReference type="NCBI Taxonomy" id="412755"/>
    <lineage>
        <taxon>unclassified sequences</taxon>
        <taxon>metagenomes</taxon>
        <taxon>ecological metagenomes</taxon>
    </lineage>
</organism>
<sequence>MVNGAYHSAVLSGLVMTNSLLAKKLLKVKPADLGQFSFKDGTMLIVNIYIAMMTKQALIKNGILPPNITS</sequence>
<name>X1CVP1_9ZZZZ</name>
<dbReference type="EMBL" id="BART01021170">
    <property type="protein sequence ID" value="GAG97007.1"/>
    <property type="molecule type" value="Genomic_DNA"/>
</dbReference>